<feature type="coiled-coil region" evidence="1">
    <location>
        <begin position="98"/>
        <end position="125"/>
    </location>
</feature>
<evidence type="ECO:0000256" key="1">
    <source>
        <dbReference type="SAM" id="Coils"/>
    </source>
</evidence>
<name>A0A501W6P8_9BACT</name>
<sequence>MRRIFLLMLLCSCATQRGAEEQNGANPPVPAQVKAATGYPAIRFYPPAVYSSGPALAGKLVPDPLTVRSWVLPPAVAAASQAQTVLNRIVYLPDTVQVDSLTRELKTEQLANQAIRERLQQAEADRDYWREMNRKKRWALIAMAVFAVLYILFKILAGRVRDTEPQE</sequence>
<dbReference type="EMBL" id="VFRQ01000008">
    <property type="protein sequence ID" value="TPE42961.1"/>
    <property type="molecule type" value="Genomic_DNA"/>
</dbReference>
<evidence type="ECO:0000256" key="2">
    <source>
        <dbReference type="SAM" id="Phobius"/>
    </source>
</evidence>
<evidence type="ECO:0000256" key="3">
    <source>
        <dbReference type="SAM" id="SignalP"/>
    </source>
</evidence>
<protein>
    <submittedName>
        <fullName evidence="4">Uncharacterized protein</fullName>
    </submittedName>
</protein>
<keyword evidence="2" id="KW-0472">Membrane</keyword>
<reference evidence="4 5" key="1">
    <citation type="submission" date="2019-06" db="EMBL/GenBank/DDBJ databases">
        <title>A novel bacterium of genus Pontibacter, isolated from marine sediment.</title>
        <authorList>
            <person name="Huang H."/>
            <person name="Mo K."/>
            <person name="Hu Y."/>
        </authorList>
    </citation>
    <scope>NUCLEOTIDE SEQUENCE [LARGE SCALE GENOMIC DNA]</scope>
    <source>
        <strain evidence="4 5">HB172049</strain>
    </source>
</reference>
<dbReference type="OrthoDB" id="852810at2"/>
<gene>
    <name evidence="4" type="ORF">FJM65_15025</name>
</gene>
<proteinExistence type="predicted"/>
<keyword evidence="1" id="KW-0175">Coiled coil</keyword>
<dbReference type="AlphaFoldDB" id="A0A501W6P8"/>
<feature type="transmembrane region" description="Helical" evidence="2">
    <location>
        <begin position="138"/>
        <end position="157"/>
    </location>
</feature>
<keyword evidence="5" id="KW-1185">Reference proteome</keyword>
<evidence type="ECO:0000313" key="5">
    <source>
        <dbReference type="Proteomes" id="UP000316727"/>
    </source>
</evidence>
<keyword evidence="3" id="KW-0732">Signal</keyword>
<keyword evidence="2" id="KW-0812">Transmembrane</keyword>
<organism evidence="4 5">
    <name type="scientific">Pontibacter mangrovi</name>
    <dbReference type="NCBI Taxonomy" id="2589816"/>
    <lineage>
        <taxon>Bacteria</taxon>
        <taxon>Pseudomonadati</taxon>
        <taxon>Bacteroidota</taxon>
        <taxon>Cytophagia</taxon>
        <taxon>Cytophagales</taxon>
        <taxon>Hymenobacteraceae</taxon>
        <taxon>Pontibacter</taxon>
    </lineage>
</organism>
<evidence type="ECO:0000313" key="4">
    <source>
        <dbReference type="EMBL" id="TPE42961.1"/>
    </source>
</evidence>
<keyword evidence="2" id="KW-1133">Transmembrane helix</keyword>
<feature type="chain" id="PRO_5021470966" evidence="3">
    <location>
        <begin position="20"/>
        <end position="167"/>
    </location>
</feature>
<feature type="signal peptide" evidence="3">
    <location>
        <begin position="1"/>
        <end position="19"/>
    </location>
</feature>
<comment type="caution">
    <text evidence="4">The sequence shown here is derived from an EMBL/GenBank/DDBJ whole genome shotgun (WGS) entry which is preliminary data.</text>
</comment>
<accession>A0A501W6P8</accession>
<dbReference type="RefSeq" id="WP_140622375.1">
    <property type="nucleotide sequence ID" value="NZ_VFRQ01000008.1"/>
</dbReference>
<dbReference type="Proteomes" id="UP000316727">
    <property type="component" value="Unassembled WGS sequence"/>
</dbReference>